<reference evidence="1 2" key="1">
    <citation type="submission" date="2015-10" db="EMBL/GenBank/DDBJ databases">
        <title>Genome analyses suggest a sexual origin of heterokaryosis in a supposedly ancient asexual fungus.</title>
        <authorList>
            <person name="Ropars J."/>
            <person name="Sedzielewska K."/>
            <person name="Noel J."/>
            <person name="Charron P."/>
            <person name="Farinelli L."/>
            <person name="Marton T."/>
            <person name="Kruger M."/>
            <person name="Pelin A."/>
            <person name="Brachmann A."/>
            <person name="Corradi N."/>
        </authorList>
    </citation>
    <scope>NUCLEOTIDE SEQUENCE [LARGE SCALE GENOMIC DNA]</scope>
    <source>
        <strain evidence="1 2">A4</strain>
    </source>
</reference>
<evidence type="ECO:0000313" key="1">
    <source>
        <dbReference type="EMBL" id="PKY39090.1"/>
    </source>
</evidence>
<name>A0A2I1FXG9_9GLOM</name>
<protein>
    <submittedName>
        <fullName evidence="1">Uncharacterized protein</fullName>
    </submittedName>
</protein>
<dbReference type="AlphaFoldDB" id="A0A2I1FXG9"/>
<proteinExistence type="predicted"/>
<dbReference type="Proteomes" id="UP000234323">
    <property type="component" value="Unassembled WGS sequence"/>
</dbReference>
<gene>
    <name evidence="1" type="ORF">RhiirA4_452223</name>
</gene>
<organism evidence="1 2">
    <name type="scientific">Rhizophagus irregularis</name>
    <dbReference type="NCBI Taxonomy" id="588596"/>
    <lineage>
        <taxon>Eukaryota</taxon>
        <taxon>Fungi</taxon>
        <taxon>Fungi incertae sedis</taxon>
        <taxon>Mucoromycota</taxon>
        <taxon>Glomeromycotina</taxon>
        <taxon>Glomeromycetes</taxon>
        <taxon>Glomerales</taxon>
        <taxon>Glomeraceae</taxon>
        <taxon>Rhizophagus</taxon>
    </lineage>
</organism>
<comment type="caution">
    <text evidence="1">The sequence shown here is derived from an EMBL/GenBank/DDBJ whole genome shotgun (WGS) entry which is preliminary data.</text>
</comment>
<accession>A0A2I1FXG9</accession>
<sequence length="99" mass="11716">MQNIAKSDVLSDDFWNHVYKNIAKELILTILYSSDIEYQKALETYLSKHADYYIKNIRQNMWIFLFSDKLLIKLNAKAEEMILSQISGVPYFLFLKNSN</sequence>
<dbReference type="EMBL" id="LLXI01000050">
    <property type="protein sequence ID" value="PKY39090.1"/>
    <property type="molecule type" value="Genomic_DNA"/>
</dbReference>
<dbReference type="VEuPathDB" id="FungiDB:FUN_001904"/>
<keyword evidence="2" id="KW-1185">Reference proteome</keyword>
<evidence type="ECO:0000313" key="2">
    <source>
        <dbReference type="Proteomes" id="UP000234323"/>
    </source>
</evidence>